<reference evidence="8 9" key="1">
    <citation type="submission" date="2023-03" db="EMBL/GenBank/DDBJ databases">
        <title>Novel Species.</title>
        <authorList>
            <person name="Ma S."/>
        </authorList>
    </citation>
    <scope>NUCLEOTIDE SEQUENCE [LARGE SCALE GENOMIC DNA]</scope>
    <source>
        <strain evidence="8 9">B11</strain>
    </source>
</reference>
<evidence type="ECO:0000313" key="8">
    <source>
        <dbReference type="EMBL" id="WZL77246.1"/>
    </source>
</evidence>
<comment type="similarity">
    <text evidence="1 6">Belongs to the polyribonucleotide nucleotidyltransferase family.</text>
</comment>
<dbReference type="GO" id="GO:0004654">
    <property type="term" value="F:polyribonucleotide nucleotidyltransferase activity"/>
    <property type="evidence" value="ECO:0007669"/>
    <property type="project" value="UniProtKB-EC"/>
</dbReference>
<evidence type="ECO:0000256" key="4">
    <source>
        <dbReference type="ARBA" id="ARBA00022842"/>
    </source>
</evidence>
<dbReference type="CDD" id="cd11364">
    <property type="entry name" value="RNase_PH_PNPase_2"/>
    <property type="match status" value="1"/>
</dbReference>
<dbReference type="HAMAP" id="MF_01595">
    <property type="entry name" value="PNPase"/>
    <property type="match status" value="1"/>
</dbReference>
<dbReference type="CDD" id="cd04472">
    <property type="entry name" value="S1_PNPase"/>
    <property type="match status" value="1"/>
</dbReference>
<evidence type="ECO:0000256" key="5">
    <source>
        <dbReference type="ARBA" id="ARBA00022884"/>
    </source>
</evidence>
<dbReference type="InterPro" id="IPR003029">
    <property type="entry name" value="S1_domain"/>
</dbReference>
<dbReference type="Pfam" id="PF03725">
    <property type="entry name" value="RNase_PH_C"/>
    <property type="match status" value="1"/>
</dbReference>
<evidence type="ECO:0000313" key="9">
    <source>
        <dbReference type="Proteomes" id="UP001461341"/>
    </source>
</evidence>
<dbReference type="InterPro" id="IPR001247">
    <property type="entry name" value="ExoRNase_PH_dom1"/>
</dbReference>
<dbReference type="Gene3D" id="3.30.1370.10">
    <property type="entry name" value="K Homology domain, type 1"/>
    <property type="match status" value="1"/>
</dbReference>
<keyword evidence="2 6" id="KW-0808">Transferase</keyword>
<dbReference type="SUPFAM" id="SSF50249">
    <property type="entry name" value="Nucleic acid-binding proteins"/>
    <property type="match status" value="1"/>
</dbReference>
<keyword evidence="5 6" id="KW-0694">RNA-binding</keyword>
<dbReference type="SUPFAM" id="SSF55666">
    <property type="entry name" value="Ribonuclease PH domain 2-like"/>
    <property type="match status" value="2"/>
</dbReference>
<keyword evidence="3 6" id="KW-0548">Nucleotidyltransferase</keyword>
<dbReference type="PANTHER" id="PTHR11252:SF0">
    <property type="entry name" value="POLYRIBONUCLEOTIDE NUCLEOTIDYLTRANSFERASE 1, MITOCHONDRIAL"/>
    <property type="match status" value="1"/>
</dbReference>
<organism evidence="8 9">
    <name type="scientific">Thermatribacter velox</name>
    <dbReference type="NCBI Taxonomy" id="3039681"/>
    <lineage>
        <taxon>Bacteria</taxon>
        <taxon>Pseudomonadati</taxon>
        <taxon>Atribacterota</taxon>
        <taxon>Atribacteria</taxon>
        <taxon>Atribacterales</taxon>
        <taxon>Thermatribacteraceae</taxon>
        <taxon>Thermatribacter</taxon>
    </lineage>
</organism>
<dbReference type="InterPro" id="IPR027408">
    <property type="entry name" value="PNPase/RNase_PH_dom_sf"/>
</dbReference>
<evidence type="ECO:0000256" key="1">
    <source>
        <dbReference type="ARBA" id="ARBA00007404"/>
    </source>
</evidence>
<comment type="cofactor">
    <cofactor evidence="6">
        <name>Mg(2+)</name>
        <dbReference type="ChEBI" id="CHEBI:18420"/>
    </cofactor>
</comment>
<keyword evidence="6" id="KW-0479">Metal-binding</keyword>
<dbReference type="Pfam" id="PF00575">
    <property type="entry name" value="S1"/>
    <property type="match status" value="1"/>
</dbReference>
<protein>
    <recommendedName>
        <fullName evidence="6">Polyribonucleotide nucleotidyltransferase</fullName>
        <ecNumber evidence="6">2.7.7.8</ecNumber>
    </recommendedName>
    <alternativeName>
        <fullName evidence="6">Polynucleotide phosphorylase</fullName>
        <shortName evidence="6">PNPase</shortName>
    </alternativeName>
</protein>
<dbReference type="EMBL" id="CP121689">
    <property type="protein sequence ID" value="WZL77246.1"/>
    <property type="molecule type" value="Genomic_DNA"/>
</dbReference>
<evidence type="ECO:0000256" key="6">
    <source>
        <dbReference type="HAMAP-Rule" id="MF_01595"/>
    </source>
</evidence>
<evidence type="ECO:0000256" key="3">
    <source>
        <dbReference type="ARBA" id="ARBA00022695"/>
    </source>
</evidence>
<accession>A0ABZ2YG40</accession>
<dbReference type="Pfam" id="PF00013">
    <property type="entry name" value="KH_1"/>
    <property type="match status" value="1"/>
</dbReference>
<dbReference type="InterPro" id="IPR004088">
    <property type="entry name" value="KH_dom_type_1"/>
</dbReference>
<dbReference type="SUPFAM" id="SSF54791">
    <property type="entry name" value="Eukaryotic type KH-domain (KH-domain type I)"/>
    <property type="match status" value="1"/>
</dbReference>
<feature type="binding site" evidence="6">
    <location>
        <position position="490"/>
    </location>
    <ligand>
        <name>Mg(2+)</name>
        <dbReference type="ChEBI" id="CHEBI:18420"/>
    </ligand>
</feature>
<dbReference type="PANTHER" id="PTHR11252">
    <property type="entry name" value="POLYRIBONUCLEOTIDE NUCLEOTIDYLTRANSFERASE"/>
    <property type="match status" value="1"/>
</dbReference>
<dbReference type="Gene3D" id="2.40.50.140">
    <property type="entry name" value="Nucleic acid-binding proteins"/>
    <property type="match status" value="1"/>
</dbReference>
<dbReference type="Proteomes" id="UP001461341">
    <property type="component" value="Chromosome"/>
</dbReference>
<dbReference type="PROSITE" id="PS50126">
    <property type="entry name" value="S1"/>
    <property type="match status" value="1"/>
</dbReference>
<sequence length="709" mass="78204">MIHTFEIPFGRDQVIVIESGKLAKQAGGAVTVRYGDTVILVTATASDQPREAVDFTPLVVDFEERFYAAGKIPGGFIKREGKPRNTAILSARLIDRSIRPLFPPLFYNDIQVVTTVLSVDELHPPEVISIIGASVALGISGIPFAGPLGACRLGIIGDEIILNPTLEELNESRLDLVLAASDKGITMIEAGGKEVSEEEVVKSLYKGYQLIQQIIKEQQEIIERIGKPKQEVQKPMHLESLESWLREKFLSQIQTTISIPEKSAREKEMKELLQKALQECEAEFATLEGFTYAWEKVVKEEINQLVLKTGKRQDGRTPKEIRPISCEVGVLPRTHGSALFTRGQTQVLAITTLGATSEEQKVDGLQEEEAKRFMLHYNFPPYSTGEVRPLRGPGRREIGHGALAERALECFIPPEEEFPYTIRVVSEVLESNGSSSMATVCGGSLSLMDAGVPIRTSCAGISIGLMFGENNDYVLLRDILGSEDHYGEMDFKVAGSRQGITAIQLDVKNHGLPVEILAEAIQEARESRFHILDIMDSVLSKPRSSVSKYAPRIATITISTDKIGALIGPGGKVIKKIIEETGTTIDIKEDGRVIVFSKTEEGKERAIEMIKAVTQDVEVGKIYLGKVTKTTDFGAFVELFPGREGLCHISQLSQERIRKVEDFVKVGDDLLVKVIGIDSLGRITLSHKEALASNAPRQEKERSRSFRKK</sequence>
<dbReference type="Gene3D" id="3.30.230.70">
    <property type="entry name" value="GHMP Kinase, N-terminal domain"/>
    <property type="match status" value="2"/>
</dbReference>
<evidence type="ECO:0000259" key="7">
    <source>
        <dbReference type="PROSITE" id="PS50126"/>
    </source>
</evidence>
<dbReference type="InterPro" id="IPR036456">
    <property type="entry name" value="PNPase_PH_RNA-bd_sf"/>
</dbReference>
<keyword evidence="9" id="KW-1185">Reference proteome</keyword>
<dbReference type="EC" id="2.7.7.8" evidence="6"/>
<keyword evidence="4 6" id="KW-0460">Magnesium</keyword>
<dbReference type="InterPro" id="IPR020568">
    <property type="entry name" value="Ribosomal_Su5_D2-typ_SF"/>
</dbReference>
<dbReference type="SMART" id="SM00322">
    <property type="entry name" value="KH"/>
    <property type="match status" value="1"/>
</dbReference>
<dbReference type="CDD" id="cd02393">
    <property type="entry name" value="KH-I_PNPase"/>
    <property type="match status" value="1"/>
</dbReference>
<dbReference type="InterPro" id="IPR015847">
    <property type="entry name" value="ExoRNase_PH_dom2"/>
</dbReference>
<dbReference type="PIRSF" id="PIRSF005499">
    <property type="entry name" value="PNPase"/>
    <property type="match status" value="1"/>
</dbReference>
<evidence type="ECO:0000256" key="2">
    <source>
        <dbReference type="ARBA" id="ARBA00022679"/>
    </source>
</evidence>
<gene>
    <name evidence="6 8" type="primary">pnp</name>
    <name evidence="8" type="ORF">QBE54_06710</name>
</gene>
<dbReference type="SMART" id="SM00316">
    <property type="entry name" value="S1"/>
    <property type="match status" value="1"/>
</dbReference>
<feature type="binding site" evidence="6">
    <location>
        <position position="484"/>
    </location>
    <ligand>
        <name>Mg(2+)</name>
        <dbReference type="ChEBI" id="CHEBI:18420"/>
    </ligand>
</feature>
<dbReference type="CDD" id="cd11363">
    <property type="entry name" value="RNase_PH_PNPase_1"/>
    <property type="match status" value="1"/>
</dbReference>
<dbReference type="Pfam" id="PF01138">
    <property type="entry name" value="RNase_PH"/>
    <property type="match status" value="2"/>
</dbReference>
<dbReference type="InterPro" id="IPR004087">
    <property type="entry name" value="KH_dom"/>
</dbReference>
<comment type="subcellular location">
    <subcellularLocation>
        <location evidence="6">Cytoplasm</location>
    </subcellularLocation>
</comment>
<proteinExistence type="inferred from homology"/>
<dbReference type="SUPFAM" id="SSF54211">
    <property type="entry name" value="Ribosomal protein S5 domain 2-like"/>
    <property type="match status" value="2"/>
</dbReference>
<comment type="function">
    <text evidence="6">Involved in mRNA degradation. Catalyzes the phosphorolysis of single-stranded polyribonucleotides processively in the 3'- to 5'-direction.</text>
</comment>
<keyword evidence="6" id="KW-0963">Cytoplasm</keyword>
<dbReference type="InterPro" id="IPR012340">
    <property type="entry name" value="NA-bd_OB-fold"/>
</dbReference>
<dbReference type="InterPro" id="IPR012162">
    <property type="entry name" value="PNPase"/>
</dbReference>
<dbReference type="InterPro" id="IPR036345">
    <property type="entry name" value="ExoRNase_PH_dom2_sf"/>
</dbReference>
<dbReference type="SUPFAM" id="SSF46915">
    <property type="entry name" value="Polynucleotide phosphorylase/guanosine pentaphosphate synthase (PNPase/GPSI), domain 3"/>
    <property type="match status" value="1"/>
</dbReference>
<feature type="domain" description="S1 motif" evidence="7">
    <location>
        <begin position="620"/>
        <end position="688"/>
    </location>
</feature>
<dbReference type="InterPro" id="IPR036612">
    <property type="entry name" value="KH_dom_type_1_sf"/>
</dbReference>
<dbReference type="PROSITE" id="PS50084">
    <property type="entry name" value="KH_TYPE_1"/>
    <property type="match status" value="1"/>
</dbReference>
<dbReference type="NCBIfam" id="TIGR03591">
    <property type="entry name" value="polynuc_phos"/>
    <property type="match status" value="1"/>
</dbReference>
<dbReference type="NCBIfam" id="NF008805">
    <property type="entry name" value="PRK11824.1"/>
    <property type="match status" value="1"/>
</dbReference>
<name>A0ABZ2YG40_9BACT</name>
<comment type="catalytic activity">
    <reaction evidence="6">
        <text>RNA(n+1) + phosphate = RNA(n) + a ribonucleoside 5'-diphosphate</text>
        <dbReference type="Rhea" id="RHEA:22096"/>
        <dbReference type="Rhea" id="RHEA-COMP:14527"/>
        <dbReference type="Rhea" id="RHEA-COMP:17342"/>
        <dbReference type="ChEBI" id="CHEBI:43474"/>
        <dbReference type="ChEBI" id="CHEBI:57930"/>
        <dbReference type="ChEBI" id="CHEBI:140395"/>
        <dbReference type="EC" id="2.7.7.8"/>
    </reaction>
</comment>